<feature type="domain" description="Big-1" evidence="3">
    <location>
        <begin position="691"/>
        <end position="781"/>
    </location>
</feature>
<gene>
    <name evidence="4" type="ORF">ACFFJ3_18860</name>
</gene>
<feature type="domain" description="Big-1" evidence="3">
    <location>
        <begin position="1201"/>
        <end position="1291"/>
    </location>
</feature>
<feature type="domain" description="Big-1" evidence="3">
    <location>
        <begin position="1303"/>
        <end position="1393"/>
    </location>
</feature>
<organism evidence="4 5">
    <name type="scientific">Serratia aquatilis</name>
    <dbReference type="NCBI Taxonomy" id="1737515"/>
    <lineage>
        <taxon>Bacteria</taxon>
        <taxon>Pseudomonadati</taxon>
        <taxon>Pseudomonadota</taxon>
        <taxon>Gammaproteobacteria</taxon>
        <taxon>Enterobacterales</taxon>
        <taxon>Yersiniaceae</taxon>
        <taxon>Serratia</taxon>
    </lineage>
</organism>
<dbReference type="Proteomes" id="UP001589792">
    <property type="component" value="Unassembled WGS sequence"/>
</dbReference>
<comment type="caution">
    <text evidence="4">The sequence shown here is derived from an EMBL/GenBank/DDBJ whole genome shotgun (WGS) entry which is preliminary data.</text>
</comment>
<feature type="domain" description="Big-1" evidence="3">
    <location>
        <begin position="181"/>
        <end position="271"/>
    </location>
</feature>
<feature type="compositionally biased region" description="Polar residues" evidence="2">
    <location>
        <begin position="113"/>
        <end position="131"/>
    </location>
</feature>
<evidence type="ECO:0000259" key="3">
    <source>
        <dbReference type="PROSITE" id="PS51127"/>
    </source>
</evidence>
<dbReference type="InterPro" id="IPR008964">
    <property type="entry name" value="Invasin/intimin_cell_adhesion"/>
</dbReference>
<feature type="domain" description="Big-1" evidence="3">
    <location>
        <begin position="285"/>
        <end position="376"/>
    </location>
</feature>
<comment type="similarity">
    <text evidence="1">Belongs to the intimin/invasin family.</text>
</comment>
<dbReference type="InterPro" id="IPR013783">
    <property type="entry name" value="Ig-like_fold"/>
</dbReference>
<keyword evidence="5" id="KW-1185">Reference proteome</keyword>
<evidence type="ECO:0000313" key="4">
    <source>
        <dbReference type="EMBL" id="MFC0228532.1"/>
    </source>
</evidence>
<feature type="non-terminal residue" evidence="4">
    <location>
        <position position="1"/>
    </location>
</feature>
<feature type="region of interest" description="Disordered" evidence="2">
    <location>
        <begin position="84"/>
        <end position="131"/>
    </location>
</feature>
<reference evidence="4 5" key="1">
    <citation type="submission" date="2024-09" db="EMBL/GenBank/DDBJ databases">
        <authorList>
            <person name="Sun Q."/>
            <person name="Mori K."/>
        </authorList>
    </citation>
    <scope>NUCLEOTIDE SEQUENCE [LARGE SCALE GENOMIC DNA]</scope>
    <source>
        <strain evidence="4 5">CCM 8626</strain>
    </source>
</reference>
<dbReference type="Gene3D" id="2.60.40.10">
    <property type="entry name" value="Immunoglobulins"/>
    <property type="match status" value="17"/>
</dbReference>
<feature type="domain" description="Big-1" evidence="3">
    <location>
        <begin position="1609"/>
        <end position="1699"/>
    </location>
</feature>
<feature type="domain" description="Big-1" evidence="3">
    <location>
        <begin position="793"/>
        <end position="883"/>
    </location>
</feature>
<feature type="domain" description="Big-1" evidence="3">
    <location>
        <begin position="1507"/>
        <end position="1597"/>
    </location>
</feature>
<feature type="domain" description="Big-1" evidence="3">
    <location>
        <begin position="1405"/>
        <end position="1495"/>
    </location>
</feature>
<dbReference type="InterPro" id="IPR003344">
    <property type="entry name" value="Big_1_dom"/>
</dbReference>
<dbReference type="EMBL" id="JBHLXG010000020">
    <property type="protein sequence ID" value="MFC0228532.1"/>
    <property type="molecule type" value="Genomic_DNA"/>
</dbReference>
<sequence>GNNGYPLSLVVYDNAGNQSQAAQTQITVTGYGVEGLQATLRSNQDTLLADSQSSTTLELALTDVSQQPLSGIAQYVQLVSEFQPQPPTTASVTPANARIGKKSKLSEPENAASKPSAQMHTISSVTESPQKPGTYLATLTAGNQEGVVNITAIVEGTPLANTNAKVTLLPASSTATIGDNALTVSNSGSTVADGTTSNTVSLPVTDANGAPLPDYEVTFTVTDTAGNTTTVSVKTDKDGMATLPVTSDKAGTVTVETRVGDKNASVSLGFVADSSTATLGDEGLTASKIAKQGPSIADGITPNTVSLSVTDARGNPLADYEVSFSVTDAGGNQTTVTTKTDKEGIATLPVTSDKVGTVTVEASVGGKNASISLDFVADSSSATVADNALTANSGVTVADGTTANTVSLPVTDANGNPLPDYEVTFTVTDAAGNKTTVTAQTGSDGIATLPVTSNKAGTVTVETSVGGKTASVALGFVADSSSATVADNALTANSGVTVADGTTANIVSLPVTDANGNPLPDYAVTFTVTDTAGNKTTVTATTDKDGIATLPVTSDKAGSVNVSVNVGGKIATLDLGFVADSRTAMIADNALTANSGVTVADGTTRNTVSLPVTDANGNPLPDYAVTFTVTDPDGNQTTVTATTDKNGIASLPVTSDKAGTVTVETSVGGKEVSVGVDFVADSSTATLADNALTASNGGDTPADGTTSNTVSLPVTDANGNPLPDYAVTFTVTDTAGNKTTVTATTDKDGIATLPVTSDKAGTVLVGTSVGGKNVSVGVDFVADSRTATIADNALTASNSGNTLANNIASNTVSLPVTDANGNPLPDHAVTFTVTDTAGNKTTVTATTDKNGIASLPITSDKAGTITVETSVGGKDASLGVNFVADSSTARIADNALTASNSGNTVADGATRNTVSLPVTDAKGNPLPDYAVTFTVTDTTGSQTTVTAKTGKDGIATLPVTSDKAGAVNVSVNVGGKEASINLGFVADSNTATIVDNALKADNSGTTVADGSTANTVSLPVTDTHGNPLPDYAVTFTVTDPDGNQTTVTATTDKNGIASLPVTSDKAGTVTVETTVGGKEVSVGVDFVADSSTATLADNALTASNGGDTPANGTASNTVSLPVTDANGNPLPDYAVTFTVTDTTGSQTTVTATTDKNGIATLPVTSDKAGTVTVETNVGGKEASVSLGFVADSSTATLADNALTASNGGDTVADGTTSNTVSLPVTDAKGNPLPDYAVTFTVTDPDGDQTTVTATTDKNGIATLPVTSDKAGTVTVETSVGGKEASVSLGFVADSSTAAIADNALTASNGGDTLANGNASNTVSLPVTDAKGNPLPDYEVTFTVTDPDGDQTTVTATTDENGIATLPVTSDKAGTVTVETRVGGKEASVSLDFVADSSTATIADNALTASNGGDTLANGTASNTVSLPVTDANGNPLPDYAVTFTVTDAGGNQTTVTATTDENGIATLPVTSDKAGTVTVETSVGGKEASISLGFVADSSTATLADNALTASNNGDTVADGTTSNTVSLPVTDANGNPLPGYEVTFTVTDTTGQQTTTTIKTDNDGIASLPVTSNKAGTVSVSVEIGNKTAAVYLGFVADSGTATLADNALTASNGGDTLANGTASNTVSLPVTDTHGNPLPDYAVTFTVTDTAGNKTTVSVKTDKDGIATLPITSDKAGAVIVETSVGGKEASISLGFVADGSTATLADNALTASNNGNTVADGTTSNTVSLPVTDANGNPLPGYDVTFSVIDAAGDKTTFTAKTDKDGIATLPVTSNKAGTVSVTTSVGGKEASISLGFVADSSTATLADNALKATNPAG</sequence>
<feature type="domain" description="Big-1" evidence="3">
    <location>
        <begin position="487"/>
        <end position="578"/>
    </location>
</feature>
<accession>A0ABV6EHP6</accession>
<dbReference type="RefSeq" id="WP_380678284.1">
    <property type="nucleotide sequence ID" value="NZ_JBHLXG010000020.1"/>
</dbReference>
<feature type="domain" description="Big-1" evidence="3">
    <location>
        <begin position="895"/>
        <end position="994"/>
    </location>
</feature>
<dbReference type="PROSITE" id="PS51127">
    <property type="entry name" value="BIG1"/>
    <property type="match status" value="16"/>
</dbReference>
<dbReference type="Pfam" id="PF02369">
    <property type="entry name" value="Big_1"/>
    <property type="match status" value="16"/>
</dbReference>
<dbReference type="PANTHER" id="PTHR39576">
    <property type="entry name" value="ATTACHING AND EFFACING PROTEIN HOMOLOG-RELATED-RELATED"/>
    <property type="match status" value="1"/>
</dbReference>
<evidence type="ECO:0000256" key="2">
    <source>
        <dbReference type="SAM" id="MobiDB-lite"/>
    </source>
</evidence>
<feature type="domain" description="Big-1" evidence="3">
    <location>
        <begin position="1099"/>
        <end position="1189"/>
    </location>
</feature>
<dbReference type="PANTHER" id="PTHR39576:SF2">
    <property type="entry name" value="ATTACHING AND EFFACING PROTEIN HOMOLOG-RELATED"/>
    <property type="match status" value="1"/>
</dbReference>
<feature type="domain" description="Big-1" evidence="3">
    <location>
        <begin position="588"/>
        <end position="679"/>
    </location>
</feature>
<feature type="domain" description="Big-1" evidence="3">
    <location>
        <begin position="386"/>
        <end position="477"/>
    </location>
</feature>
<feature type="non-terminal residue" evidence="4">
    <location>
        <position position="1821"/>
    </location>
</feature>
<feature type="domain" description="Big-1" evidence="3">
    <location>
        <begin position="996"/>
        <end position="1087"/>
    </location>
</feature>
<evidence type="ECO:0000256" key="1">
    <source>
        <dbReference type="ARBA" id="ARBA00010116"/>
    </source>
</evidence>
<feature type="domain" description="Big-1" evidence="3">
    <location>
        <begin position="1711"/>
        <end position="1801"/>
    </location>
</feature>
<evidence type="ECO:0000313" key="5">
    <source>
        <dbReference type="Proteomes" id="UP001589792"/>
    </source>
</evidence>
<name>A0ABV6EHP6_9GAMM</name>
<protein>
    <submittedName>
        <fullName evidence="4">Beta strand repeat-containing protein</fullName>
    </submittedName>
</protein>
<dbReference type="InterPro" id="IPR051715">
    <property type="entry name" value="Intimin-Invasin_domain"/>
</dbReference>
<feature type="compositionally biased region" description="Polar residues" evidence="2">
    <location>
        <begin position="84"/>
        <end position="94"/>
    </location>
</feature>
<dbReference type="SUPFAM" id="SSF49373">
    <property type="entry name" value="Invasin/intimin cell-adhesion fragments"/>
    <property type="match status" value="16"/>
</dbReference>
<proteinExistence type="inferred from homology"/>
<dbReference type="SMART" id="SM00634">
    <property type="entry name" value="BID_1"/>
    <property type="match status" value="16"/>
</dbReference>